<dbReference type="OrthoDB" id="69496at2759"/>
<dbReference type="PaxDb" id="29760-VIT_08s0058g01030.t01"/>
<keyword evidence="4" id="KW-0732">Signal</keyword>
<dbReference type="InParanoid" id="D7SR16"/>
<dbReference type="Proteomes" id="UP000009183">
    <property type="component" value="Chromosome 8"/>
</dbReference>
<dbReference type="SMART" id="SM00741">
    <property type="entry name" value="SapB"/>
    <property type="match status" value="2"/>
</dbReference>
<dbReference type="STRING" id="29760.D7SR16"/>
<dbReference type="GO" id="GO:0004190">
    <property type="term" value="F:aspartic-type endopeptidase activity"/>
    <property type="evidence" value="ECO:0007669"/>
    <property type="project" value="UniProtKB-KW"/>
</dbReference>
<keyword evidence="3" id="KW-0645">Protease</keyword>
<keyword evidence="7" id="KW-0865">Zymogen</keyword>
<reference evidence="16" key="1">
    <citation type="journal article" date="2007" name="Nature">
        <title>The grapevine genome sequence suggests ancestral hexaploidization in major angiosperm phyla.</title>
        <authorList>
            <consortium name="The French-Italian Public Consortium for Grapevine Genome Characterization."/>
            <person name="Jaillon O."/>
            <person name="Aury J.-M."/>
            <person name="Noel B."/>
            <person name="Policriti A."/>
            <person name="Clepet C."/>
            <person name="Casagrande A."/>
            <person name="Choisne N."/>
            <person name="Aubourg S."/>
            <person name="Vitulo N."/>
            <person name="Jubin C."/>
            <person name="Vezzi A."/>
            <person name="Legeai F."/>
            <person name="Hugueney P."/>
            <person name="Dasilva C."/>
            <person name="Horner D."/>
            <person name="Mica E."/>
            <person name="Jublot D."/>
            <person name="Poulain J."/>
            <person name="Bruyere C."/>
            <person name="Billault A."/>
            <person name="Segurens B."/>
            <person name="Gouyvenoux M."/>
            <person name="Ugarte E."/>
            <person name="Cattonaro F."/>
            <person name="Anthouard V."/>
            <person name="Vico V."/>
            <person name="Del Fabbro C."/>
            <person name="Alaux M."/>
            <person name="Di Gaspero G."/>
            <person name="Dumas V."/>
            <person name="Felice N."/>
            <person name="Paillard S."/>
            <person name="Juman I."/>
            <person name="Moroldo M."/>
            <person name="Scalabrin S."/>
            <person name="Canaguier A."/>
            <person name="Le Clainche I."/>
            <person name="Malacrida G."/>
            <person name="Durand E."/>
            <person name="Pesole G."/>
            <person name="Laucou V."/>
            <person name="Chatelet P."/>
            <person name="Merdinoglu D."/>
            <person name="Delledonne M."/>
            <person name="Pezzotti M."/>
            <person name="Lecharny A."/>
            <person name="Scarpelli C."/>
            <person name="Artiguenave F."/>
            <person name="Pe M.E."/>
            <person name="Valle G."/>
            <person name="Morgante M."/>
            <person name="Caboche M."/>
            <person name="Adam-Blondon A.-F."/>
            <person name="Weissenbach J."/>
            <person name="Quetier F."/>
            <person name="Wincker P."/>
        </authorList>
    </citation>
    <scope>NUCLEOTIDE SEQUENCE [LARGE SCALE GENOMIC DNA]</scope>
    <source>
        <strain evidence="16">cv. Pinot noir / PN40024</strain>
    </source>
</reference>
<comment type="function">
    <text evidence="10">Pulmonary surfactant-associated proteins promote alveolar stability by lowering the surface tension at the air-liquid interface in the peripheral air spaces. SP-B increases the collapse pressure of palmitic acid to nearly 70 millinewtons per meter.</text>
</comment>
<dbReference type="Pfam" id="PF03489">
    <property type="entry name" value="SapB_2"/>
    <property type="match status" value="2"/>
</dbReference>
<dbReference type="ExpressionAtlas" id="D7SR16">
    <property type="expression patterns" value="baseline and differential"/>
</dbReference>
<evidence type="ECO:0000256" key="6">
    <source>
        <dbReference type="ARBA" id="ARBA00022750"/>
    </source>
</evidence>
<evidence type="ECO:0000256" key="5">
    <source>
        <dbReference type="ARBA" id="ARBA00022737"/>
    </source>
</evidence>
<dbReference type="GO" id="GO:0005615">
    <property type="term" value="C:extracellular space"/>
    <property type="evidence" value="ECO:0000318"/>
    <property type="project" value="GO_Central"/>
</dbReference>
<keyword evidence="16" id="KW-1185">Reference proteome</keyword>
<dbReference type="OMA" id="CEPAVDK"/>
<dbReference type="InterPro" id="IPR008138">
    <property type="entry name" value="SapB_2"/>
</dbReference>
<dbReference type="EMBL" id="FN594967">
    <property type="protein sequence ID" value="CBI18061.3"/>
    <property type="molecule type" value="Genomic_DNA"/>
</dbReference>
<keyword evidence="6" id="KW-0064">Aspartyl protease</keyword>
<keyword evidence="8" id="KW-1015">Disulfide bond</keyword>
<dbReference type="InterPro" id="IPR011001">
    <property type="entry name" value="Saposin-like"/>
</dbReference>
<comment type="subcellular location">
    <subcellularLocation>
        <location evidence="1">Secreted</location>
        <location evidence="1">Extracellular space</location>
    </subcellularLocation>
</comment>
<feature type="domain" description="Saposin B-type" evidence="14">
    <location>
        <begin position="191"/>
        <end position="272"/>
    </location>
</feature>
<evidence type="ECO:0000313" key="15">
    <source>
        <dbReference type="EMBL" id="CBI18061.3"/>
    </source>
</evidence>
<dbReference type="InterPro" id="IPR007856">
    <property type="entry name" value="SapB_1"/>
</dbReference>
<feature type="domain" description="Saposin B-type" evidence="14">
    <location>
        <begin position="106"/>
        <end position="185"/>
    </location>
</feature>
<keyword evidence="13" id="KW-0472">Membrane</keyword>
<keyword evidence="9" id="KW-0325">Glycoprotein</keyword>
<dbReference type="eggNOG" id="KOG1340">
    <property type="taxonomic scope" value="Eukaryota"/>
</dbReference>
<gene>
    <name evidence="15" type="ordered locus">VIT_08s0058g01030</name>
</gene>
<evidence type="ECO:0000256" key="8">
    <source>
        <dbReference type="ARBA" id="ARBA00023157"/>
    </source>
</evidence>
<evidence type="ECO:0000256" key="7">
    <source>
        <dbReference type="ARBA" id="ARBA00023145"/>
    </source>
</evidence>
<sequence>MTVGRRYYGENVEEVSKFKKWWERAFGLQAMKFSILRFRIVSFTGNMDVRVGLLFLFVLLGICWACDGRYLLTSDPSSETTVVSDFSVPAVQIECQNREEEVEDLDQVLCTLCERFTTEALDYLADNTTQTDIIDLLHNTCSQMWNMKQKCMAMVDYYAPLFFSEVSMIKPGNFCQDVNLCTTTFTSPPLFQGSCEFCRHAVAEVVVKLKDPDRQVLIMELLLKGCDAVVEGYVNKCKNMVSEYAPLVLTNAELYLETTDICNTLHACHVPTISTHQD</sequence>
<dbReference type="PANTHER" id="PTHR11480:SF3">
    <property type="entry name" value="BCDNA.GH08312"/>
    <property type="match status" value="1"/>
</dbReference>
<evidence type="ECO:0000256" key="9">
    <source>
        <dbReference type="ARBA" id="ARBA00023180"/>
    </source>
</evidence>
<evidence type="ECO:0000259" key="14">
    <source>
        <dbReference type="PROSITE" id="PS50015"/>
    </source>
</evidence>
<dbReference type="GO" id="GO:0006508">
    <property type="term" value="P:proteolysis"/>
    <property type="evidence" value="ECO:0007669"/>
    <property type="project" value="UniProtKB-KW"/>
</dbReference>
<protein>
    <recommendedName>
        <fullName evidence="11">Pulmonary surfactant-associated protein B</fullName>
    </recommendedName>
    <alternativeName>
        <fullName evidence="12">Pulmonary surfactant-associated proteolipid SPL(Phe)</fullName>
    </alternativeName>
</protein>
<evidence type="ECO:0000256" key="11">
    <source>
        <dbReference type="ARBA" id="ARBA00041094"/>
    </source>
</evidence>
<keyword evidence="5" id="KW-0677">Repeat</keyword>
<keyword evidence="13" id="KW-0812">Transmembrane</keyword>
<dbReference type="InterPro" id="IPR051428">
    <property type="entry name" value="Sphingo_Act-Surfact_Prot"/>
</dbReference>
<evidence type="ECO:0000256" key="13">
    <source>
        <dbReference type="SAM" id="Phobius"/>
    </source>
</evidence>
<evidence type="ECO:0000256" key="1">
    <source>
        <dbReference type="ARBA" id="ARBA00004239"/>
    </source>
</evidence>
<dbReference type="GO" id="GO:0006629">
    <property type="term" value="P:lipid metabolic process"/>
    <property type="evidence" value="ECO:0007669"/>
    <property type="project" value="InterPro"/>
</dbReference>
<proteinExistence type="predicted"/>
<name>D7SR16_VITVI</name>
<dbReference type="FunCoup" id="D7SR16">
    <property type="interactions" value="32"/>
</dbReference>
<dbReference type="Gene3D" id="1.10.225.10">
    <property type="entry name" value="Saposin-like"/>
    <property type="match status" value="2"/>
</dbReference>
<evidence type="ECO:0000256" key="3">
    <source>
        <dbReference type="ARBA" id="ARBA00022670"/>
    </source>
</evidence>
<dbReference type="Pfam" id="PF05184">
    <property type="entry name" value="SapB_1"/>
    <property type="match status" value="1"/>
</dbReference>
<keyword evidence="2" id="KW-0964">Secreted</keyword>
<dbReference type="PANTHER" id="PTHR11480">
    <property type="entry name" value="SAPOSIN-RELATED"/>
    <property type="match status" value="1"/>
</dbReference>
<keyword evidence="6" id="KW-0378">Hydrolase</keyword>
<evidence type="ECO:0000313" key="16">
    <source>
        <dbReference type="Proteomes" id="UP000009183"/>
    </source>
</evidence>
<feature type="transmembrane region" description="Helical" evidence="13">
    <location>
        <begin position="51"/>
        <end position="72"/>
    </location>
</feature>
<dbReference type="FunFam" id="1.10.225.10:FF:000008">
    <property type="entry name" value="Pulmonary surfactant-associated protein B"/>
    <property type="match status" value="1"/>
</dbReference>
<evidence type="ECO:0000256" key="12">
    <source>
        <dbReference type="ARBA" id="ARBA00041785"/>
    </source>
</evidence>
<dbReference type="HOGENOM" id="CLU_077249_1_0_1"/>
<accession>D7SR16</accession>
<dbReference type="AlphaFoldDB" id="D7SR16"/>
<evidence type="ECO:0000256" key="2">
    <source>
        <dbReference type="ARBA" id="ARBA00022525"/>
    </source>
</evidence>
<dbReference type="PROSITE" id="PS50015">
    <property type="entry name" value="SAP_B"/>
    <property type="match status" value="2"/>
</dbReference>
<keyword evidence="13" id="KW-1133">Transmembrane helix</keyword>
<organism evidence="15 16">
    <name type="scientific">Vitis vinifera</name>
    <name type="common">Grape</name>
    <dbReference type="NCBI Taxonomy" id="29760"/>
    <lineage>
        <taxon>Eukaryota</taxon>
        <taxon>Viridiplantae</taxon>
        <taxon>Streptophyta</taxon>
        <taxon>Embryophyta</taxon>
        <taxon>Tracheophyta</taxon>
        <taxon>Spermatophyta</taxon>
        <taxon>Magnoliopsida</taxon>
        <taxon>eudicotyledons</taxon>
        <taxon>Gunneridae</taxon>
        <taxon>Pentapetalae</taxon>
        <taxon>rosids</taxon>
        <taxon>Vitales</taxon>
        <taxon>Vitaceae</taxon>
        <taxon>Viteae</taxon>
        <taxon>Vitis</taxon>
    </lineage>
</organism>
<dbReference type="InterPro" id="IPR008139">
    <property type="entry name" value="SaposinB_dom"/>
</dbReference>
<evidence type="ECO:0000256" key="10">
    <source>
        <dbReference type="ARBA" id="ARBA00037221"/>
    </source>
</evidence>
<evidence type="ECO:0000256" key="4">
    <source>
        <dbReference type="ARBA" id="ARBA00022729"/>
    </source>
</evidence>
<dbReference type="SUPFAM" id="SSF47862">
    <property type="entry name" value="Saposin"/>
    <property type="match status" value="2"/>
</dbReference>